<feature type="chain" id="PRO_5012280488" evidence="4">
    <location>
        <begin position="21"/>
        <end position="747"/>
    </location>
</feature>
<dbReference type="PANTHER" id="PTHR24366">
    <property type="entry name" value="IG(IMMUNOGLOBULIN) AND LRR(LEUCINE RICH REPEAT) DOMAINS"/>
    <property type="match status" value="1"/>
</dbReference>
<protein>
    <submittedName>
        <fullName evidence="5">Uncharacterized protein</fullName>
    </submittedName>
</protein>
<evidence type="ECO:0000313" key="6">
    <source>
        <dbReference type="Proteomes" id="UP000192578"/>
    </source>
</evidence>
<comment type="caution">
    <text evidence="5">The sequence shown here is derived from an EMBL/GenBank/DDBJ whole genome shotgun (WGS) entry which is preliminary data.</text>
</comment>
<evidence type="ECO:0000313" key="5">
    <source>
        <dbReference type="EMBL" id="OQV15341.1"/>
    </source>
</evidence>
<dbReference type="SUPFAM" id="SSF52058">
    <property type="entry name" value="L domain-like"/>
    <property type="match status" value="1"/>
</dbReference>
<evidence type="ECO:0000256" key="3">
    <source>
        <dbReference type="SAM" id="MobiDB-lite"/>
    </source>
</evidence>
<organism evidence="5 6">
    <name type="scientific">Hypsibius exemplaris</name>
    <name type="common">Freshwater tardigrade</name>
    <dbReference type="NCBI Taxonomy" id="2072580"/>
    <lineage>
        <taxon>Eukaryota</taxon>
        <taxon>Metazoa</taxon>
        <taxon>Ecdysozoa</taxon>
        <taxon>Tardigrada</taxon>
        <taxon>Eutardigrada</taxon>
        <taxon>Parachela</taxon>
        <taxon>Hypsibioidea</taxon>
        <taxon>Hypsibiidae</taxon>
        <taxon>Hypsibius</taxon>
    </lineage>
</organism>
<dbReference type="Proteomes" id="UP000192578">
    <property type="component" value="Unassembled WGS sequence"/>
</dbReference>
<dbReference type="Gene3D" id="3.80.10.10">
    <property type="entry name" value="Ribonuclease Inhibitor"/>
    <property type="match status" value="2"/>
</dbReference>
<keyword evidence="1" id="KW-0433">Leucine-rich repeat</keyword>
<sequence length="747" mass="78793">MQVISIVALCLAALVSVSNGLPVTRVVPVCTPANDGKELLCKGGSWPSTADPALTFLPTLEKITLEDVSVSANDLQPFPATLVNLAKLTFSKVTSRDLLASTVLPLQQLTASIAKAKITELELDAVTIFEMEEAFLAGFSGLKTLSVTASEVRAVQPDALKPLQVTTPGAEGTPETVGSNLVLLVFNENRGIKAFPWEVLAPVSNSIESVELKNNNDLTKVTFASNPEAGSFTLPQLTKLNVNNNPALSTLPANVLALIGANSAATTSTSVEFLDNGNQCQQCGLKSLVTWAKAKPATAGPRDLKVSCRRDCLENPVGTVESPSGMDQWELIPACGTEALKTCTAAYEEEAQKICKPSAAGSEGKAFVCEGRWPQYLTPSFPATTESITFRNISFNGDAIRALSAGLTSLVQLDFDLVTSSDTAGKRVPLPLQKLTELLDRSKIRVIQLNEVELGELNKDFLVGFTGLTTLSITSSAITAVSADVFTPLLVEEVAGTPEAATKRSVLTFFTFNSIKGVISFPWAVLSTVATSIQVVEIHDNQGLSDIALPTSTVAPLSKLTKLTIKNNNALTTVSTAVMATIIAGEASSPAAYIEFINNGNQCDGCGLLPLIKWAQNAVVPAVSRSLKVSCRLNCTKNGQGEGENSGVPFGMGSVFWIAYPDPALTCKPTVVQSCQAAFDEANPVRTTVPIISRPTNAPEVDPTSAPPANQTTESTVRGGSTRSATSQTTAGMLVLSAVFIFFARSF</sequence>
<keyword evidence="6" id="KW-1185">Reference proteome</keyword>
<feature type="signal peptide" evidence="4">
    <location>
        <begin position="1"/>
        <end position="20"/>
    </location>
</feature>
<keyword evidence="4" id="KW-0732">Signal</keyword>
<reference evidence="6" key="1">
    <citation type="submission" date="2017-01" db="EMBL/GenBank/DDBJ databases">
        <title>Comparative genomics of anhydrobiosis in the tardigrade Hypsibius dujardini.</title>
        <authorList>
            <person name="Yoshida Y."/>
            <person name="Koutsovoulos G."/>
            <person name="Laetsch D."/>
            <person name="Stevens L."/>
            <person name="Kumar S."/>
            <person name="Horikawa D."/>
            <person name="Ishino K."/>
            <person name="Komine S."/>
            <person name="Tomita M."/>
            <person name="Blaxter M."/>
            <person name="Arakawa K."/>
        </authorList>
    </citation>
    <scope>NUCLEOTIDE SEQUENCE [LARGE SCALE GENOMIC DNA]</scope>
    <source>
        <strain evidence="6">Z151</strain>
    </source>
</reference>
<dbReference type="SUPFAM" id="SSF52047">
    <property type="entry name" value="RNI-like"/>
    <property type="match status" value="1"/>
</dbReference>
<keyword evidence="2" id="KW-0677">Repeat</keyword>
<feature type="compositionally biased region" description="Polar residues" evidence="3">
    <location>
        <begin position="707"/>
        <end position="726"/>
    </location>
</feature>
<dbReference type="InterPro" id="IPR032675">
    <property type="entry name" value="LRR_dom_sf"/>
</dbReference>
<gene>
    <name evidence="5" type="ORF">BV898_10447</name>
</gene>
<evidence type="ECO:0000256" key="2">
    <source>
        <dbReference type="ARBA" id="ARBA00022737"/>
    </source>
</evidence>
<dbReference type="AlphaFoldDB" id="A0A1W0WJE4"/>
<accession>A0A1W0WJE4</accession>
<evidence type="ECO:0000256" key="1">
    <source>
        <dbReference type="ARBA" id="ARBA00022614"/>
    </source>
</evidence>
<dbReference type="EMBL" id="MTYJ01000090">
    <property type="protein sequence ID" value="OQV15341.1"/>
    <property type="molecule type" value="Genomic_DNA"/>
</dbReference>
<feature type="region of interest" description="Disordered" evidence="3">
    <location>
        <begin position="691"/>
        <end position="726"/>
    </location>
</feature>
<name>A0A1W0WJE4_HYPEX</name>
<proteinExistence type="predicted"/>
<evidence type="ECO:0000256" key="4">
    <source>
        <dbReference type="SAM" id="SignalP"/>
    </source>
</evidence>